<dbReference type="AlphaFoldDB" id="A0A9X1SET0"/>
<keyword evidence="3" id="KW-1185">Reference proteome</keyword>
<reference evidence="2" key="1">
    <citation type="submission" date="2021-11" db="EMBL/GenBank/DDBJ databases">
        <title>Genome sequence.</title>
        <authorList>
            <person name="Sun Q."/>
        </authorList>
    </citation>
    <scope>NUCLEOTIDE SEQUENCE</scope>
    <source>
        <strain evidence="2">JC732</strain>
    </source>
</reference>
<dbReference type="InterPro" id="IPR029475">
    <property type="entry name" value="DUF6807"/>
</dbReference>
<dbReference type="EMBL" id="JAJKFT010000004">
    <property type="protein sequence ID" value="MCC9627553.1"/>
    <property type="molecule type" value="Genomic_DNA"/>
</dbReference>
<evidence type="ECO:0000313" key="3">
    <source>
        <dbReference type="Proteomes" id="UP001139103"/>
    </source>
</evidence>
<dbReference type="Pfam" id="PF14100">
    <property type="entry name" value="DUF6807"/>
    <property type="match status" value="1"/>
</dbReference>
<gene>
    <name evidence="2" type="ORF">LOC68_04035</name>
</gene>
<protein>
    <submittedName>
        <fullName evidence="2">PmoA family protein</fullName>
    </submittedName>
</protein>
<proteinExistence type="predicted"/>
<keyword evidence="1" id="KW-0732">Signal</keyword>
<feature type="chain" id="PRO_5040735981" evidence="1">
    <location>
        <begin position="23"/>
        <end position="315"/>
    </location>
</feature>
<comment type="caution">
    <text evidence="2">The sequence shown here is derived from an EMBL/GenBank/DDBJ whole genome shotgun (WGS) entry which is preliminary data.</text>
</comment>
<evidence type="ECO:0000313" key="2">
    <source>
        <dbReference type="EMBL" id="MCC9627553.1"/>
    </source>
</evidence>
<dbReference type="Proteomes" id="UP001139103">
    <property type="component" value="Unassembled WGS sequence"/>
</dbReference>
<organism evidence="2 3">
    <name type="scientific">Blastopirellula sediminis</name>
    <dbReference type="NCBI Taxonomy" id="2894196"/>
    <lineage>
        <taxon>Bacteria</taxon>
        <taxon>Pseudomonadati</taxon>
        <taxon>Planctomycetota</taxon>
        <taxon>Planctomycetia</taxon>
        <taxon>Pirellulales</taxon>
        <taxon>Pirellulaceae</taxon>
        <taxon>Blastopirellula</taxon>
    </lineage>
</organism>
<sequence>MNRFLAALALLAAPLCAASALSAEVTVKETADGADVLIDGELFTRYLKKSGAKPILYPIIGPADMQMTRNYPMTEAGPDEKNDHIHHRSFWFTHGEVNDTDFWAETGDKLGTQEHTAFKKLASGQEGVIVADCDWVDHNGKKILKDERTYKFGVLGDARYIDLDVTLTATDAPVKFGDTKEGSFGIRVAGTMKVEAKKGGEIVNSHGDKDVKAWGKPAPWVDYHGPVGDKKGGVAILEHPSSFRAPTYWHVRTYGLFAANPFGLHDFKGDKSLDGSYTLSPGESIKFSYRVLLHAGDEKDADVAGAFEAYQATKK</sequence>
<feature type="signal peptide" evidence="1">
    <location>
        <begin position="1"/>
        <end position="22"/>
    </location>
</feature>
<name>A0A9X1SET0_9BACT</name>
<dbReference type="RefSeq" id="WP_230216034.1">
    <property type="nucleotide sequence ID" value="NZ_JAJKFT010000004.1"/>
</dbReference>
<evidence type="ECO:0000256" key="1">
    <source>
        <dbReference type="SAM" id="SignalP"/>
    </source>
</evidence>
<accession>A0A9X1SET0</accession>